<dbReference type="CDD" id="cd00531">
    <property type="entry name" value="NTF2_like"/>
    <property type="match status" value="1"/>
</dbReference>
<keyword evidence="3" id="KW-1185">Reference proteome</keyword>
<proteinExistence type="predicted"/>
<dbReference type="InterPro" id="IPR037401">
    <property type="entry name" value="SnoaL-like"/>
</dbReference>
<gene>
    <name evidence="2" type="ORF">JI435_036110</name>
</gene>
<dbReference type="VEuPathDB" id="FungiDB:JI435_036110"/>
<protein>
    <recommendedName>
        <fullName evidence="1">SnoaL-like domain-containing protein</fullName>
    </recommendedName>
</protein>
<reference evidence="3" key="1">
    <citation type="journal article" date="2021" name="BMC Genomics">
        <title>Chromosome-level genome assembly and manually-curated proteome of model necrotroph Parastagonospora nodorum Sn15 reveals a genome-wide trove of candidate effector homologs, and redundancy of virulence-related functions within an accessory chromosome.</title>
        <authorList>
            <person name="Bertazzoni S."/>
            <person name="Jones D.A.B."/>
            <person name="Phan H.T."/>
            <person name="Tan K.-C."/>
            <person name="Hane J.K."/>
        </authorList>
    </citation>
    <scope>NUCLEOTIDE SEQUENCE [LARGE SCALE GENOMIC DNA]</scope>
    <source>
        <strain evidence="3">SN15 / ATCC MYA-4574 / FGSC 10173)</strain>
    </source>
</reference>
<dbReference type="AlphaFoldDB" id="A0A7U2HWW5"/>
<dbReference type="InterPro" id="IPR032710">
    <property type="entry name" value="NTF2-like_dom_sf"/>
</dbReference>
<feature type="domain" description="SnoaL-like" evidence="1">
    <location>
        <begin position="21"/>
        <end position="158"/>
    </location>
</feature>
<evidence type="ECO:0000259" key="1">
    <source>
        <dbReference type="Pfam" id="PF13577"/>
    </source>
</evidence>
<dbReference type="Gene3D" id="3.10.450.50">
    <property type="match status" value="1"/>
</dbReference>
<dbReference type="EMBL" id="CP069025">
    <property type="protein sequence ID" value="QRC93374.1"/>
    <property type="molecule type" value="Genomic_DNA"/>
</dbReference>
<dbReference type="Pfam" id="PF13577">
    <property type="entry name" value="SnoaL_4"/>
    <property type="match status" value="1"/>
</dbReference>
<dbReference type="OrthoDB" id="2148716at2759"/>
<dbReference type="Proteomes" id="UP000663193">
    <property type="component" value="Chromosome 3"/>
</dbReference>
<evidence type="ECO:0000313" key="3">
    <source>
        <dbReference type="Proteomes" id="UP000663193"/>
    </source>
</evidence>
<dbReference type="KEGG" id="pno:SNOG_03611"/>
<dbReference type="SUPFAM" id="SSF54427">
    <property type="entry name" value="NTF2-like"/>
    <property type="match status" value="1"/>
</dbReference>
<sequence length="174" mass="19047">MSDNNTIDLELHQNTMTGPSALDHLAISNVLSCYCEALDTKNFELLEEVFVNDVVADYPFNSNLEGVGSVSEAIRNRLGPIRTHHSLTTQSVVFRGDGKGATAATHFVGVHFGQGPHEGKMLSAYGRYLDELVLLPATEGNLEGVPGASGIWRIKKRKVVFTQRIGDESIMKEF</sequence>
<dbReference type="RefSeq" id="XP_001794167.1">
    <property type="nucleotide sequence ID" value="XM_001794115.1"/>
</dbReference>
<name>A0A7U2HWW5_PHANO</name>
<accession>A0A7U2HWW5</accession>
<evidence type="ECO:0000313" key="2">
    <source>
        <dbReference type="EMBL" id="QRC93374.1"/>
    </source>
</evidence>
<organism evidence="2 3">
    <name type="scientific">Phaeosphaeria nodorum (strain SN15 / ATCC MYA-4574 / FGSC 10173)</name>
    <name type="common">Glume blotch fungus</name>
    <name type="synonym">Parastagonospora nodorum</name>
    <dbReference type="NCBI Taxonomy" id="321614"/>
    <lineage>
        <taxon>Eukaryota</taxon>
        <taxon>Fungi</taxon>
        <taxon>Dikarya</taxon>
        <taxon>Ascomycota</taxon>
        <taxon>Pezizomycotina</taxon>
        <taxon>Dothideomycetes</taxon>
        <taxon>Pleosporomycetidae</taxon>
        <taxon>Pleosporales</taxon>
        <taxon>Pleosporineae</taxon>
        <taxon>Phaeosphaeriaceae</taxon>
        <taxon>Parastagonospora</taxon>
    </lineage>
</organism>